<keyword evidence="1" id="KW-1133">Transmembrane helix</keyword>
<keyword evidence="4" id="KW-1185">Reference proteome</keyword>
<gene>
    <name evidence="3" type="ORF">BDP27DRAFT_1227386</name>
</gene>
<keyword evidence="1" id="KW-0812">Transmembrane</keyword>
<reference evidence="3" key="1">
    <citation type="submission" date="2020-11" db="EMBL/GenBank/DDBJ databases">
        <authorList>
            <consortium name="DOE Joint Genome Institute"/>
            <person name="Ahrendt S."/>
            <person name="Riley R."/>
            <person name="Andreopoulos W."/>
            <person name="Labutti K."/>
            <person name="Pangilinan J."/>
            <person name="Ruiz-Duenas F.J."/>
            <person name="Barrasa J.M."/>
            <person name="Sanchez-Garcia M."/>
            <person name="Camarero S."/>
            <person name="Miyauchi S."/>
            <person name="Serrano A."/>
            <person name="Linde D."/>
            <person name="Babiker R."/>
            <person name="Drula E."/>
            <person name="Ayuso-Fernandez I."/>
            <person name="Pacheco R."/>
            <person name="Padilla G."/>
            <person name="Ferreira P."/>
            <person name="Barriuso J."/>
            <person name="Kellner H."/>
            <person name="Castanera R."/>
            <person name="Alfaro M."/>
            <person name="Ramirez L."/>
            <person name="Pisabarro A.G."/>
            <person name="Kuo A."/>
            <person name="Tritt A."/>
            <person name="Lipzen A."/>
            <person name="He G."/>
            <person name="Yan M."/>
            <person name="Ng V."/>
            <person name="Cullen D."/>
            <person name="Martin F."/>
            <person name="Rosso M.-N."/>
            <person name="Henrissat B."/>
            <person name="Hibbett D."/>
            <person name="Martinez A.T."/>
            <person name="Grigoriev I.V."/>
        </authorList>
    </citation>
    <scope>NUCLEOTIDE SEQUENCE</scope>
    <source>
        <strain evidence="3">AH 40177</strain>
    </source>
</reference>
<evidence type="ECO:0000259" key="2">
    <source>
        <dbReference type="Pfam" id="PF20152"/>
    </source>
</evidence>
<feature type="transmembrane region" description="Helical" evidence="1">
    <location>
        <begin position="108"/>
        <end position="128"/>
    </location>
</feature>
<feature type="transmembrane region" description="Helical" evidence="1">
    <location>
        <begin position="282"/>
        <end position="311"/>
    </location>
</feature>
<feature type="transmembrane region" description="Helical" evidence="1">
    <location>
        <begin position="135"/>
        <end position="157"/>
    </location>
</feature>
<feature type="transmembrane region" description="Helical" evidence="1">
    <location>
        <begin position="250"/>
        <end position="270"/>
    </location>
</feature>
<dbReference type="PANTHER" id="PTHR40465">
    <property type="entry name" value="CHROMOSOME 1, WHOLE GENOME SHOTGUN SEQUENCE"/>
    <property type="match status" value="1"/>
</dbReference>
<comment type="caution">
    <text evidence="3">The sequence shown here is derived from an EMBL/GenBank/DDBJ whole genome shotgun (WGS) entry which is preliminary data.</text>
</comment>
<dbReference type="EMBL" id="JADNRY010000086">
    <property type="protein sequence ID" value="KAF9066523.1"/>
    <property type="molecule type" value="Genomic_DNA"/>
</dbReference>
<evidence type="ECO:0000256" key="1">
    <source>
        <dbReference type="SAM" id="Phobius"/>
    </source>
</evidence>
<evidence type="ECO:0000313" key="3">
    <source>
        <dbReference type="EMBL" id="KAF9066523.1"/>
    </source>
</evidence>
<dbReference type="AlphaFoldDB" id="A0A9P5PND7"/>
<feature type="transmembrane region" description="Helical" evidence="1">
    <location>
        <begin position="12"/>
        <end position="36"/>
    </location>
</feature>
<organism evidence="3 4">
    <name type="scientific">Rhodocollybia butyracea</name>
    <dbReference type="NCBI Taxonomy" id="206335"/>
    <lineage>
        <taxon>Eukaryota</taxon>
        <taxon>Fungi</taxon>
        <taxon>Dikarya</taxon>
        <taxon>Basidiomycota</taxon>
        <taxon>Agaricomycotina</taxon>
        <taxon>Agaricomycetes</taxon>
        <taxon>Agaricomycetidae</taxon>
        <taxon>Agaricales</taxon>
        <taxon>Marasmiineae</taxon>
        <taxon>Omphalotaceae</taxon>
        <taxon>Rhodocollybia</taxon>
    </lineage>
</organism>
<feature type="domain" description="DUF6534" evidence="2">
    <location>
        <begin position="185"/>
        <end position="259"/>
    </location>
</feature>
<protein>
    <recommendedName>
        <fullName evidence="2">DUF6534 domain-containing protein</fullName>
    </recommendedName>
</protein>
<sequence length="315" mass="34873">MSSASSLNPTIGAMLIGVLFATFFQGVLTVQAYIYYESFPKDKRSIKLLVCNFNLAEPLLEFITKSKKTNFADLLHLILIADSAYHYMVTKWGDPMALGYSTEELDLHMVMVGLATILCQGFFLQRIWIFSNKNIIMTGLLLAGCVATLGLDMSLSIQLSSIPTITAFSNSKFMPEVIATFAIGAGVDLLMALILVFYLQQRRSSFQRSENFTNFILSRVIQYTVATGLVTSLIAVNSDNVQAMHFSLGRMYTNALLATYVILSVCIFLCQLNKISPPGSTLGVLFLGSLISLWCPRVLEPMVLLLVVIHFNLVK</sequence>
<name>A0A9P5PND7_9AGAR</name>
<proteinExistence type="predicted"/>
<feature type="transmembrane region" description="Helical" evidence="1">
    <location>
        <begin position="220"/>
        <end position="238"/>
    </location>
</feature>
<dbReference type="PANTHER" id="PTHR40465:SF1">
    <property type="entry name" value="DUF6534 DOMAIN-CONTAINING PROTEIN"/>
    <property type="match status" value="1"/>
</dbReference>
<keyword evidence="1" id="KW-0472">Membrane</keyword>
<dbReference type="Pfam" id="PF20152">
    <property type="entry name" value="DUF6534"/>
    <property type="match status" value="1"/>
</dbReference>
<dbReference type="OrthoDB" id="2745105at2759"/>
<evidence type="ECO:0000313" key="4">
    <source>
        <dbReference type="Proteomes" id="UP000772434"/>
    </source>
</evidence>
<feature type="transmembrane region" description="Helical" evidence="1">
    <location>
        <begin position="177"/>
        <end position="199"/>
    </location>
</feature>
<accession>A0A9P5PND7</accession>
<dbReference type="Proteomes" id="UP000772434">
    <property type="component" value="Unassembled WGS sequence"/>
</dbReference>
<dbReference type="InterPro" id="IPR045339">
    <property type="entry name" value="DUF6534"/>
</dbReference>